<protein>
    <submittedName>
        <fullName evidence="2">T9SS type B sorting domain-containing protein</fullName>
    </submittedName>
</protein>
<name>A0A7K1G9B2_9FLAO</name>
<accession>A0A7K1G9B2</accession>
<dbReference type="InterPro" id="IPR057078">
    <property type="entry name" value="HYR-4C"/>
</dbReference>
<evidence type="ECO:0000259" key="1">
    <source>
        <dbReference type="Pfam" id="PF23237"/>
    </source>
</evidence>
<sequence length="801" mass="83921">SANTGVATALDTCGDVTITESDVETAACGNTKTITRTWTATDACGNTASDTQTITVEDTTPPTITAPADVTIECTDDESSANTGVATALDTCGDVTITESDVETAACGNTKTIIRTWTATDACGNTASDTQTITVVDTIPPTITAPADVTIECTDDESSANTGVATASDTCGDVTITESDVETAACGNTKTITRTWTATDACGNTASDTQTITVEDTTPPTITAPADVTIECTDDESSANTGVATASDTCGDVTITESDVETAACGNTKTITRTWTATDACGNTASDTQTITVVDTTPPTITAPADVTIECTDDESSANTGIATASDTCGDVTITQSDSEVAACGNTKTITRTWTATDACGNTASDTQTITVVDTTPPTITAPADVIIECGEDESSANTGIATGTDTCGSVVITETDMESAACGNTKTITRTWTATDECGNSTSAVQTITVVDTTPPTFNESLPVDIEVECDAIPEAATLTASDICGEVTLLFNEDTIAGACIGDYIIERTWKFTDSCANEIEHTQIITVRDTTPPALVTPFDENITVACNDIPEVPNLVFQDECSNDIDVVFNETSTQANDLEDYEIIRTWTVTDDCGNVADFSQVISVEISNVIEASDTTRCILDIEFDLFDLLSGDFDMNGTWTVESGDATINGSLFDPSTVTVGNYVFKYSITEGPCPSEAEVTVAVDDECTVLPCSDENNVIISKTVTANGDNHNEFFTVTGLEFCGFTIEVEIFNRWGAKIYESRNYQNDWNGDAHGSSVGNSGKVPTGTYYYIINFRDSGLKPFAGPIYVATNK</sequence>
<evidence type="ECO:0000313" key="3">
    <source>
        <dbReference type="Proteomes" id="UP000447545"/>
    </source>
</evidence>
<dbReference type="PANTHER" id="PTHR46343:SF2">
    <property type="entry name" value="SUSHI_VON WILLEBRAND FACTOR TYPE A_EGF_PENTRAXIN DOMAIN-CONTAINING 1"/>
    <property type="match status" value="1"/>
</dbReference>
<dbReference type="InterPro" id="IPR026341">
    <property type="entry name" value="T9SS_type_B"/>
</dbReference>
<dbReference type="InterPro" id="IPR013783">
    <property type="entry name" value="Ig-like_fold"/>
</dbReference>
<dbReference type="Gene3D" id="2.60.40.10">
    <property type="entry name" value="Immunoglobulins"/>
    <property type="match status" value="4"/>
</dbReference>
<evidence type="ECO:0000313" key="2">
    <source>
        <dbReference type="EMBL" id="MTE25860.1"/>
    </source>
</evidence>
<gene>
    <name evidence="2" type="ORF">F1003_02850</name>
</gene>
<dbReference type="Pfam" id="PF23237">
    <property type="entry name" value="HYR_4C"/>
    <property type="match status" value="1"/>
</dbReference>
<dbReference type="InterPro" id="IPR043555">
    <property type="entry name" value="SRPX-like"/>
</dbReference>
<dbReference type="NCBIfam" id="TIGR04131">
    <property type="entry name" value="Bac_Flav_CTERM"/>
    <property type="match status" value="1"/>
</dbReference>
<dbReference type="AlphaFoldDB" id="A0A7K1G9B2"/>
<proteinExistence type="predicted"/>
<feature type="domain" description="HYR-like" evidence="1">
    <location>
        <begin position="539"/>
        <end position="610"/>
    </location>
</feature>
<dbReference type="PANTHER" id="PTHR46343">
    <property type="entry name" value="HYR DOMAIN-CONTAINING PROTEIN"/>
    <property type="match status" value="1"/>
</dbReference>
<organism evidence="2 3">
    <name type="scientific">Winogradskyella ouciana</name>
    <dbReference type="NCBI Taxonomy" id="2608631"/>
    <lineage>
        <taxon>Bacteria</taxon>
        <taxon>Pseudomonadati</taxon>
        <taxon>Bacteroidota</taxon>
        <taxon>Flavobacteriia</taxon>
        <taxon>Flavobacteriales</taxon>
        <taxon>Flavobacteriaceae</taxon>
        <taxon>Winogradskyella</taxon>
    </lineage>
</organism>
<feature type="non-terminal residue" evidence="2">
    <location>
        <position position="1"/>
    </location>
</feature>
<dbReference type="EMBL" id="WJYA01000003">
    <property type="protein sequence ID" value="MTE25860.1"/>
    <property type="molecule type" value="Genomic_DNA"/>
</dbReference>
<dbReference type="Pfam" id="PF13585">
    <property type="entry name" value="CHU_C"/>
    <property type="match status" value="1"/>
</dbReference>
<dbReference type="RefSeq" id="WP_155087705.1">
    <property type="nucleotide sequence ID" value="NZ_WJYA01000003.1"/>
</dbReference>
<dbReference type="Proteomes" id="UP000447545">
    <property type="component" value="Unassembled WGS sequence"/>
</dbReference>
<comment type="caution">
    <text evidence="2">The sequence shown here is derived from an EMBL/GenBank/DDBJ whole genome shotgun (WGS) entry which is preliminary data.</text>
</comment>
<keyword evidence="3" id="KW-1185">Reference proteome</keyword>
<reference evidence="2 3" key="1">
    <citation type="submission" date="2019-11" db="EMBL/GenBank/DDBJ databases">
        <title>Winogradskyella ouciana sp. nov., isolated from the hadal seawater of the Mariana Trench.</title>
        <authorList>
            <person name="Liu R."/>
        </authorList>
    </citation>
    <scope>NUCLEOTIDE SEQUENCE [LARGE SCALE GENOMIC DNA]</scope>
    <source>
        <strain evidence="2 3">ZXX205</strain>
    </source>
</reference>